<organism evidence="2 3">
    <name type="scientific">Drosophila yakuba</name>
    <name type="common">Fruit fly</name>
    <dbReference type="NCBI Taxonomy" id="7245"/>
    <lineage>
        <taxon>Eukaryota</taxon>
        <taxon>Metazoa</taxon>
        <taxon>Ecdysozoa</taxon>
        <taxon>Arthropoda</taxon>
        <taxon>Hexapoda</taxon>
        <taxon>Insecta</taxon>
        <taxon>Pterygota</taxon>
        <taxon>Neoptera</taxon>
        <taxon>Endopterygota</taxon>
        <taxon>Diptera</taxon>
        <taxon>Brachycera</taxon>
        <taxon>Muscomorpha</taxon>
        <taxon>Ephydroidea</taxon>
        <taxon>Drosophilidae</taxon>
        <taxon>Drosophila</taxon>
        <taxon>Sophophora</taxon>
    </lineage>
</organism>
<dbReference type="Proteomes" id="UP000002282">
    <property type="component" value="Chromosome 2L"/>
</dbReference>
<proteinExistence type="predicted"/>
<feature type="region of interest" description="Disordered" evidence="1">
    <location>
        <begin position="206"/>
        <end position="327"/>
    </location>
</feature>
<feature type="region of interest" description="Disordered" evidence="1">
    <location>
        <begin position="86"/>
        <end position="169"/>
    </location>
</feature>
<name>B4P1I7_DROYA</name>
<dbReference type="OrthoDB" id="7883851at2759"/>
<dbReference type="KEGG" id="dya:Dyak_GE18533"/>
<protein>
    <submittedName>
        <fullName evidence="2">Uncharacterized protein</fullName>
    </submittedName>
</protein>
<feature type="compositionally biased region" description="Basic and acidic residues" evidence="1">
    <location>
        <begin position="299"/>
        <end position="309"/>
    </location>
</feature>
<feature type="region of interest" description="Disordered" evidence="1">
    <location>
        <begin position="1"/>
        <end position="23"/>
    </location>
</feature>
<accession>B4P1I7</accession>
<dbReference type="EMBL" id="CM000157">
    <property type="protein sequence ID" value="EDW88094.2"/>
    <property type="molecule type" value="Genomic_DNA"/>
</dbReference>
<gene>
    <name evidence="2" type="primary">Dyak\GE18533</name>
    <name evidence="2" type="synonym">dyak_GLEANR_2321</name>
    <name evidence="2" type="synonym">GE18533</name>
    <name evidence="2" type="ORF">Dyak_GE18533</name>
</gene>
<dbReference type="AlphaFoldDB" id="B4P1I7"/>
<evidence type="ECO:0000256" key="1">
    <source>
        <dbReference type="SAM" id="MobiDB-lite"/>
    </source>
</evidence>
<evidence type="ECO:0000313" key="3">
    <source>
        <dbReference type="Proteomes" id="UP000002282"/>
    </source>
</evidence>
<feature type="compositionally biased region" description="Polar residues" evidence="1">
    <location>
        <begin position="208"/>
        <end position="229"/>
    </location>
</feature>
<feature type="compositionally biased region" description="Polar residues" evidence="1">
    <location>
        <begin position="145"/>
        <end position="169"/>
    </location>
</feature>
<dbReference type="eggNOG" id="ENOG502TBS0">
    <property type="taxonomic scope" value="Eukaryota"/>
</dbReference>
<feature type="compositionally biased region" description="Basic and acidic residues" evidence="1">
    <location>
        <begin position="238"/>
        <end position="271"/>
    </location>
</feature>
<reference evidence="2 3" key="1">
    <citation type="journal article" date="2007" name="Nature">
        <title>Evolution of genes and genomes on the Drosophila phylogeny.</title>
        <authorList>
            <consortium name="Drosophila 12 Genomes Consortium"/>
            <person name="Clark A.G."/>
            <person name="Eisen M.B."/>
            <person name="Smith D.R."/>
            <person name="Bergman C.M."/>
            <person name="Oliver B."/>
            <person name="Markow T.A."/>
            <person name="Kaufman T.C."/>
            <person name="Kellis M."/>
            <person name="Gelbart W."/>
            <person name="Iyer V.N."/>
            <person name="Pollard D.A."/>
            <person name="Sackton T.B."/>
            <person name="Larracuente A.M."/>
            <person name="Singh N.D."/>
            <person name="Abad J.P."/>
            <person name="Abt D.N."/>
            <person name="Adryan B."/>
            <person name="Aguade M."/>
            <person name="Akashi H."/>
            <person name="Anderson W.W."/>
            <person name="Aquadro C.F."/>
            <person name="Ardell D.H."/>
            <person name="Arguello R."/>
            <person name="Artieri C.G."/>
            <person name="Barbash D.A."/>
            <person name="Barker D."/>
            <person name="Barsanti P."/>
            <person name="Batterham P."/>
            <person name="Batzoglou S."/>
            <person name="Begun D."/>
            <person name="Bhutkar A."/>
            <person name="Blanco E."/>
            <person name="Bosak S.A."/>
            <person name="Bradley R.K."/>
            <person name="Brand A.D."/>
            <person name="Brent M.R."/>
            <person name="Brooks A.N."/>
            <person name="Brown R.H."/>
            <person name="Butlin R.K."/>
            <person name="Caggese C."/>
            <person name="Calvi B.R."/>
            <person name="Bernardo de Carvalho A."/>
            <person name="Caspi A."/>
            <person name="Castrezana S."/>
            <person name="Celniker S.E."/>
            <person name="Chang J.L."/>
            <person name="Chapple C."/>
            <person name="Chatterji S."/>
            <person name="Chinwalla A."/>
            <person name="Civetta A."/>
            <person name="Clifton S.W."/>
            <person name="Comeron J.M."/>
            <person name="Costello J.C."/>
            <person name="Coyne J.A."/>
            <person name="Daub J."/>
            <person name="David R.G."/>
            <person name="Delcher A.L."/>
            <person name="Delehaunty K."/>
            <person name="Do C.B."/>
            <person name="Ebling H."/>
            <person name="Edwards K."/>
            <person name="Eickbush T."/>
            <person name="Evans J.D."/>
            <person name="Filipski A."/>
            <person name="Findeiss S."/>
            <person name="Freyhult E."/>
            <person name="Fulton L."/>
            <person name="Fulton R."/>
            <person name="Garcia A.C."/>
            <person name="Gardiner A."/>
            <person name="Garfield D.A."/>
            <person name="Garvin B.E."/>
            <person name="Gibson G."/>
            <person name="Gilbert D."/>
            <person name="Gnerre S."/>
            <person name="Godfrey J."/>
            <person name="Good R."/>
            <person name="Gotea V."/>
            <person name="Gravely B."/>
            <person name="Greenberg A.J."/>
            <person name="Griffiths-Jones S."/>
            <person name="Gross S."/>
            <person name="Guigo R."/>
            <person name="Gustafson E.A."/>
            <person name="Haerty W."/>
            <person name="Hahn M.W."/>
            <person name="Halligan D.L."/>
            <person name="Halpern A.L."/>
            <person name="Halter G.M."/>
            <person name="Han M.V."/>
            <person name="Heger A."/>
            <person name="Hillier L."/>
            <person name="Hinrichs A.S."/>
            <person name="Holmes I."/>
            <person name="Hoskins R.A."/>
            <person name="Hubisz M.J."/>
            <person name="Hultmark D."/>
            <person name="Huntley M.A."/>
            <person name="Jaffe D.B."/>
            <person name="Jagadeeshan S."/>
            <person name="Jeck W.R."/>
            <person name="Johnson J."/>
            <person name="Jones C.D."/>
            <person name="Jordan W.C."/>
            <person name="Karpen G.H."/>
            <person name="Kataoka E."/>
            <person name="Keightley P.D."/>
            <person name="Kheradpour P."/>
            <person name="Kirkness E.F."/>
            <person name="Koerich L.B."/>
            <person name="Kristiansen K."/>
            <person name="Kudrna D."/>
            <person name="Kulathinal R.J."/>
            <person name="Kumar S."/>
            <person name="Kwok R."/>
            <person name="Lander E."/>
            <person name="Langley C.H."/>
            <person name="Lapoint R."/>
            <person name="Lazzaro B.P."/>
            <person name="Lee S.J."/>
            <person name="Levesque L."/>
            <person name="Li R."/>
            <person name="Lin C.F."/>
            <person name="Lin M.F."/>
            <person name="Lindblad-Toh K."/>
            <person name="Llopart A."/>
            <person name="Long M."/>
            <person name="Low L."/>
            <person name="Lozovsky E."/>
            <person name="Lu J."/>
            <person name="Luo M."/>
            <person name="Machado C.A."/>
            <person name="Makalowski W."/>
            <person name="Marzo M."/>
            <person name="Matsuda M."/>
            <person name="Matzkin L."/>
            <person name="McAllister B."/>
            <person name="McBride C.S."/>
            <person name="McKernan B."/>
            <person name="McKernan K."/>
            <person name="Mendez-Lago M."/>
            <person name="Minx P."/>
            <person name="Mollenhauer M.U."/>
            <person name="Montooth K."/>
            <person name="Mount S.M."/>
            <person name="Mu X."/>
            <person name="Myers E."/>
            <person name="Negre B."/>
            <person name="Newfeld S."/>
            <person name="Nielsen R."/>
            <person name="Noor M.A."/>
            <person name="O'Grady P."/>
            <person name="Pachter L."/>
            <person name="Papaceit M."/>
            <person name="Parisi M.J."/>
            <person name="Parisi M."/>
            <person name="Parts L."/>
            <person name="Pedersen J.S."/>
            <person name="Pesole G."/>
            <person name="Phillippy A.M."/>
            <person name="Ponting C.P."/>
            <person name="Pop M."/>
            <person name="Porcelli D."/>
            <person name="Powell J.R."/>
            <person name="Prohaska S."/>
            <person name="Pruitt K."/>
            <person name="Puig M."/>
            <person name="Quesneville H."/>
            <person name="Ram K.R."/>
            <person name="Rand D."/>
            <person name="Rasmussen M.D."/>
            <person name="Reed L.K."/>
            <person name="Reenan R."/>
            <person name="Reily A."/>
            <person name="Remington K.A."/>
            <person name="Rieger T.T."/>
            <person name="Ritchie M.G."/>
            <person name="Robin C."/>
            <person name="Rogers Y.H."/>
            <person name="Rohde C."/>
            <person name="Rozas J."/>
            <person name="Rubenfield M.J."/>
            <person name="Ruiz A."/>
            <person name="Russo S."/>
            <person name="Salzberg S.L."/>
            <person name="Sanchez-Gracia A."/>
            <person name="Saranga D.J."/>
            <person name="Sato H."/>
            <person name="Schaeffer S.W."/>
            <person name="Schatz M.C."/>
            <person name="Schlenke T."/>
            <person name="Schwartz R."/>
            <person name="Segarra C."/>
            <person name="Singh R.S."/>
            <person name="Sirot L."/>
            <person name="Sirota M."/>
            <person name="Sisneros N.B."/>
            <person name="Smith C.D."/>
            <person name="Smith T.F."/>
            <person name="Spieth J."/>
            <person name="Stage D.E."/>
            <person name="Stark A."/>
            <person name="Stephan W."/>
            <person name="Strausberg R.L."/>
            <person name="Strempel S."/>
            <person name="Sturgill D."/>
            <person name="Sutton G."/>
            <person name="Sutton G.G."/>
            <person name="Tao W."/>
            <person name="Teichmann S."/>
            <person name="Tobari Y.N."/>
            <person name="Tomimura Y."/>
            <person name="Tsolas J.M."/>
            <person name="Valente V.L."/>
            <person name="Venter E."/>
            <person name="Venter J.C."/>
            <person name="Vicario S."/>
            <person name="Vieira F.G."/>
            <person name="Vilella A.J."/>
            <person name="Villasante A."/>
            <person name="Walenz B."/>
            <person name="Wang J."/>
            <person name="Wasserman M."/>
            <person name="Watts T."/>
            <person name="Wilson D."/>
            <person name="Wilson R.K."/>
            <person name="Wing R.A."/>
            <person name="Wolfner M.F."/>
            <person name="Wong A."/>
            <person name="Wong G.K."/>
            <person name="Wu C.I."/>
            <person name="Wu G."/>
            <person name="Yamamoto D."/>
            <person name="Yang H.P."/>
            <person name="Yang S.P."/>
            <person name="Yorke J.A."/>
            <person name="Yoshida K."/>
            <person name="Zdobnov E."/>
            <person name="Zhang P."/>
            <person name="Zhang Y."/>
            <person name="Zimin A.V."/>
            <person name="Baldwin J."/>
            <person name="Abdouelleil A."/>
            <person name="Abdulkadir J."/>
            <person name="Abebe A."/>
            <person name="Abera B."/>
            <person name="Abreu J."/>
            <person name="Acer S.C."/>
            <person name="Aftuck L."/>
            <person name="Alexander A."/>
            <person name="An P."/>
            <person name="Anderson E."/>
            <person name="Anderson S."/>
            <person name="Arachi H."/>
            <person name="Azer M."/>
            <person name="Bachantsang P."/>
            <person name="Barry A."/>
            <person name="Bayul T."/>
            <person name="Berlin A."/>
            <person name="Bessette D."/>
            <person name="Bloom T."/>
            <person name="Blye J."/>
            <person name="Boguslavskiy L."/>
            <person name="Bonnet C."/>
            <person name="Boukhgalter B."/>
            <person name="Bourzgui I."/>
            <person name="Brown A."/>
            <person name="Cahill P."/>
            <person name="Channer S."/>
            <person name="Cheshatsang Y."/>
            <person name="Chuda L."/>
            <person name="Citroen M."/>
            <person name="Collymore A."/>
            <person name="Cooke P."/>
            <person name="Costello M."/>
            <person name="D'Aco K."/>
            <person name="Daza R."/>
            <person name="De Haan G."/>
            <person name="DeGray S."/>
            <person name="DeMaso C."/>
            <person name="Dhargay N."/>
            <person name="Dooley K."/>
            <person name="Dooley E."/>
            <person name="Doricent M."/>
            <person name="Dorje P."/>
            <person name="Dorjee K."/>
            <person name="Dupes A."/>
            <person name="Elong R."/>
            <person name="Falk J."/>
            <person name="Farina A."/>
            <person name="Faro S."/>
            <person name="Ferguson D."/>
            <person name="Fisher S."/>
            <person name="Foley C.D."/>
            <person name="Franke A."/>
            <person name="Friedrich D."/>
            <person name="Gadbois L."/>
            <person name="Gearin G."/>
            <person name="Gearin C.R."/>
            <person name="Giannoukos G."/>
            <person name="Goode T."/>
            <person name="Graham J."/>
            <person name="Grandbois E."/>
            <person name="Grewal S."/>
            <person name="Gyaltsen K."/>
            <person name="Hafez N."/>
            <person name="Hagos B."/>
            <person name="Hall J."/>
            <person name="Henson C."/>
            <person name="Hollinger A."/>
            <person name="Honan T."/>
            <person name="Huard M.D."/>
            <person name="Hughes L."/>
            <person name="Hurhula B."/>
            <person name="Husby M.E."/>
            <person name="Kamat A."/>
            <person name="Kanga B."/>
            <person name="Kashin S."/>
            <person name="Khazanovich D."/>
            <person name="Kisner P."/>
            <person name="Lance K."/>
            <person name="Lara M."/>
            <person name="Lee W."/>
            <person name="Lennon N."/>
            <person name="Letendre F."/>
            <person name="LeVine R."/>
            <person name="Lipovsky A."/>
            <person name="Liu X."/>
            <person name="Liu J."/>
            <person name="Liu S."/>
            <person name="Lokyitsang T."/>
            <person name="Lokyitsang Y."/>
            <person name="Lubonja R."/>
            <person name="Lui A."/>
            <person name="MacDonald P."/>
            <person name="Magnisalis V."/>
            <person name="Maru K."/>
            <person name="Matthews C."/>
            <person name="McCusker W."/>
            <person name="McDonough S."/>
            <person name="Mehta T."/>
            <person name="Meldrim J."/>
            <person name="Meneus L."/>
            <person name="Mihai O."/>
            <person name="Mihalev A."/>
            <person name="Mihova T."/>
            <person name="Mittelman R."/>
            <person name="Mlenga V."/>
            <person name="Montmayeur A."/>
            <person name="Mulrain L."/>
            <person name="Navidi A."/>
            <person name="Naylor J."/>
            <person name="Negash T."/>
            <person name="Nguyen T."/>
            <person name="Nguyen N."/>
            <person name="Nicol R."/>
            <person name="Norbu C."/>
            <person name="Norbu N."/>
            <person name="Novod N."/>
            <person name="O'Neill B."/>
            <person name="Osman S."/>
            <person name="Markiewicz E."/>
            <person name="Oyono O.L."/>
            <person name="Patti C."/>
            <person name="Phunkhang P."/>
            <person name="Pierre F."/>
            <person name="Priest M."/>
            <person name="Raghuraman S."/>
            <person name="Rege F."/>
            <person name="Reyes R."/>
            <person name="Rise C."/>
            <person name="Rogov P."/>
            <person name="Ross K."/>
            <person name="Ryan E."/>
            <person name="Settipalli S."/>
            <person name="Shea T."/>
            <person name="Sherpa N."/>
            <person name="Shi L."/>
            <person name="Shih D."/>
            <person name="Sparrow T."/>
            <person name="Spaulding J."/>
            <person name="Stalker J."/>
            <person name="Stange-Thomann N."/>
            <person name="Stavropoulos S."/>
            <person name="Stone C."/>
            <person name="Strader C."/>
            <person name="Tesfaye S."/>
            <person name="Thomson T."/>
            <person name="Thoulutsang Y."/>
            <person name="Thoulutsang D."/>
            <person name="Topham K."/>
            <person name="Topping I."/>
            <person name="Tsamla T."/>
            <person name="Vassiliev H."/>
            <person name="Vo A."/>
            <person name="Wangchuk T."/>
            <person name="Wangdi T."/>
            <person name="Weiand M."/>
            <person name="Wilkinson J."/>
            <person name="Wilson A."/>
            <person name="Yadav S."/>
            <person name="Young G."/>
            <person name="Yu Q."/>
            <person name="Zembek L."/>
            <person name="Zhong D."/>
            <person name="Zimmer A."/>
            <person name="Zwirko Z."/>
            <person name="Jaffe D.B."/>
            <person name="Alvarez P."/>
            <person name="Brockman W."/>
            <person name="Butler J."/>
            <person name="Chin C."/>
            <person name="Gnerre S."/>
            <person name="Grabherr M."/>
            <person name="Kleber M."/>
            <person name="Mauceli E."/>
            <person name="MacCallum I."/>
        </authorList>
    </citation>
    <scope>NUCLEOTIDE SEQUENCE [LARGE SCALE GENOMIC DNA]</scope>
    <source>
        <strain evidence="3">Tai18E2 / Tucson 14021-0261.01</strain>
    </source>
</reference>
<sequence>MFPDDFDVEPFNPFNVGPPNSGARSEFKIPTCVTYPPPVFVPKSEYLQPSKELLTGKSNQSIGQSRIGEVDISKAINEEMAVAKKQAAALNEKDRIDAGGVSKTKLSQDSQSKGAVSKDSLRTLMPVRSPTDRQFSGEGRGNAKLTISESRSASKTSCTFKQSQANMSLKSSNITLKQSAIANSISSNTSLPPKSVLKSANFPEAAKVSSTTMKSPVSNKPSETGTERCSNLKPAASDSKESLKLEKPKHSDLKVQESQKKTLQESQKKSSQESQKSLQESQKKALQEQLPSDIVSKNAKQDSWSDRTHSKTNKSNVLPESKDGPSYIRSETALSYRQSLNQQAAEMADRLNAGNENFRRYNSVARNHSIKVPQRLCDGDRMTFWFSDAVLS</sequence>
<reference evidence="2 3" key="2">
    <citation type="journal article" date="2007" name="PLoS Biol.">
        <title>Principles of genome evolution in the Drosophila melanogaster species group.</title>
        <authorList>
            <person name="Ranz J.M."/>
            <person name="Maurin D."/>
            <person name="Chan Y.S."/>
            <person name="von Grotthuss M."/>
            <person name="Hillier L.W."/>
            <person name="Roote J."/>
            <person name="Ashburner M."/>
            <person name="Bergman C.M."/>
        </authorList>
    </citation>
    <scope>NUCLEOTIDE SEQUENCE [LARGE SCALE GENOMIC DNA]</scope>
    <source>
        <strain evidence="3">Tai18E2 / Tucson 14021-0261.01</strain>
    </source>
</reference>
<evidence type="ECO:0000313" key="2">
    <source>
        <dbReference type="EMBL" id="EDW88094.2"/>
    </source>
</evidence>
<feature type="compositionally biased region" description="Polar residues" evidence="1">
    <location>
        <begin position="104"/>
        <end position="114"/>
    </location>
</feature>
<dbReference type="HOGENOM" id="CLU_065662_0_0_1"/>
<keyword evidence="3" id="KW-1185">Reference proteome</keyword>